<sequence length="60" mass="6593">MILTHIPKEKKTGIILTIHVKISFGGDGEKAYEDANATFLAQTMSHTAMTLNRHHMGTAL</sequence>
<dbReference type="AlphaFoldDB" id="E4YW58"/>
<evidence type="ECO:0000313" key="1">
    <source>
        <dbReference type="EMBL" id="CBY39693.1"/>
    </source>
</evidence>
<proteinExistence type="predicted"/>
<reference evidence="1" key="1">
    <citation type="journal article" date="2010" name="Science">
        <title>Plasticity of animal genome architecture unmasked by rapid evolution of a pelagic tunicate.</title>
        <authorList>
            <person name="Denoeud F."/>
            <person name="Henriet S."/>
            <person name="Mungpakdee S."/>
            <person name="Aury J.M."/>
            <person name="Da Silva C."/>
            <person name="Brinkmann H."/>
            <person name="Mikhaleva J."/>
            <person name="Olsen L.C."/>
            <person name="Jubin C."/>
            <person name="Canestro C."/>
            <person name="Bouquet J.M."/>
            <person name="Danks G."/>
            <person name="Poulain J."/>
            <person name="Campsteijn C."/>
            <person name="Adamski M."/>
            <person name="Cross I."/>
            <person name="Yadetie F."/>
            <person name="Muffato M."/>
            <person name="Louis A."/>
            <person name="Butcher S."/>
            <person name="Tsagkogeorga G."/>
            <person name="Konrad A."/>
            <person name="Singh S."/>
            <person name="Jensen M.F."/>
            <person name="Cong E.H."/>
            <person name="Eikeseth-Otteraa H."/>
            <person name="Noel B."/>
            <person name="Anthouard V."/>
            <person name="Porcel B.M."/>
            <person name="Kachouri-Lafond R."/>
            <person name="Nishino A."/>
            <person name="Ugolini M."/>
            <person name="Chourrout P."/>
            <person name="Nishida H."/>
            <person name="Aasland R."/>
            <person name="Huzurbazar S."/>
            <person name="Westhof E."/>
            <person name="Delsuc F."/>
            <person name="Lehrach H."/>
            <person name="Reinhardt R."/>
            <person name="Weissenbach J."/>
            <person name="Roy S.W."/>
            <person name="Artiguenave F."/>
            <person name="Postlethwait J.H."/>
            <person name="Manak J.R."/>
            <person name="Thompson E.M."/>
            <person name="Jaillon O."/>
            <person name="Du Pasquier L."/>
            <person name="Boudinot P."/>
            <person name="Liberles D.A."/>
            <person name="Volff J.N."/>
            <person name="Philippe H."/>
            <person name="Lenhard B."/>
            <person name="Roest Crollius H."/>
            <person name="Wincker P."/>
            <person name="Chourrout D."/>
        </authorList>
    </citation>
    <scope>NUCLEOTIDE SEQUENCE [LARGE SCALE GENOMIC DNA]</scope>
</reference>
<gene>
    <name evidence="1" type="ORF">GSOID_T00020275001</name>
</gene>
<protein>
    <submittedName>
        <fullName evidence="1">Uncharacterized protein</fullName>
    </submittedName>
</protein>
<accession>E4YW58</accession>
<dbReference type="Proteomes" id="UP000011014">
    <property type="component" value="Unassembled WGS sequence"/>
</dbReference>
<name>E4YW58_OIKDI</name>
<organism evidence="1">
    <name type="scientific">Oikopleura dioica</name>
    <name type="common">Tunicate</name>
    <dbReference type="NCBI Taxonomy" id="34765"/>
    <lineage>
        <taxon>Eukaryota</taxon>
        <taxon>Metazoa</taxon>
        <taxon>Chordata</taxon>
        <taxon>Tunicata</taxon>
        <taxon>Appendicularia</taxon>
        <taxon>Copelata</taxon>
        <taxon>Oikopleuridae</taxon>
        <taxon>Oikopleura</taxon>
    </lineage>
</organism>
<dbReference type="EMBL" id="FN655619">
    <property type="protein sequence ID" value="CBY39693.1"/>
    <property type="molecule type" value="Genomic_DNA"/>
</dbReference>